<dbReference type="AlphaFoldDB" id="A0A1N7PXB4"/>
<dbReference type="Proteomes" id="UP000186917">
    <property type="component" value="Unassembled WGS sequence"/>
</dbReference>
<dbReference type="InterPro" id="IPR000326">
    <property type="entry name" value="PAP2/HPO"/>
</dbReference>
<feature type="transmembrane region" description="Helical" evidence="1">
    <location>
        <begin position="21"/>
        <end position="42"/>
    </location>
</feature>
<sequence length="229" mass="25576">MPTFPGIPRAYFNMQQFNTSLFKKALIITTLLGIIVLYSSFSVGKIDLFLLLNTNLGKVIDFIMVVGTYLGDGAMWVPALLLVLYWKRKDSLPLLISSFALSTIFTQVCKYLIIPDAPRPLKALGSSPLLSQVHTVPYVEVHTISSFPSGHTTTAFTLYLVFSLLLTGNWWLFAGLVYALWVAYSRIYLSQHFPLDAGAGMIVATVSVLLSWGIQQWFMNRKKRVAASQ</sequence>
<dbReference type="SMART" id="SM00014">
    <property type="entry name" value="acidPPc"/>
    <property type="match status" value="1"/>
</dbReference>
<dbReference type="PANTHER" id="PTHR14969:SF13">
    <property type="entry name" value="AT30094P"/>
    <property type="match status" value="1"/>
</dbReference>
<evidence type="ECO:0000313" key="3">
    <source>
        <dbReference type="EMBL" id="SIT15212.1"/>
    </source>
</evidence>
<dbReference type="OrthoDB" id="9773582at2"/>
<gene>
    <name evidence="3" type="ORF">SAMN05421788_104140</name>
</gene>
<dbReference type="Pfam" id="PF01569">
    <property type="entry name" value="PAP2"/>
    <property type="match status" value="1"/>
</dbReference>
<dbReference type="STRING" id="477680.SAMN05421788_104140"/>
<evidence type="ECO:0000256" key="1">
    <source>
        <dbReference type="SAM" id="Phobius"/>
    </source>
</evidence>
<dbReference type="PANTHER" id="PTHR14969">
    <property type="entry name" value="SPHINGOSINE-1-PHOSPHATE PHOSPHOHYDROLASE"/>
    <property type="match status" value="1"/>
</dbReference>
<reference evidence="4" key="1">
    <citation type="submission" date="2017-01" db="EMBL/GenBank/DDBJ databases">
        <authorList>
            <person name="Varghese N."/>
            <person name="Submissions S."/>
        </authorList>
    </citation>
    <scope>NUCLEOTIDE SEQUENCE [LARGE SCALE GENOMIC DNA]</scope>
    <source>
        <strain evidence="4">DSM 21054</strain>
    </source>
</reference>
<feature type="transmembrane region" description="Helical" evidence="1">
    <location>
        <begin position="62"/>
        <end position="85"/>
    </location>
</feature>
<dbReference type="EMBL" id="FTOR01000004">
    <property type="protein sequence ID" value="SIT15212.1"/>
    <property type="molecule type" value="Genomic_DNA"/>
</dbReference>
<accession>A0A1N7PXB4</accession>
<feature type="domain" description="Phosphatidic acid phosphatase type 2/haloperoxidase" evidence="2">
    <location>
        <begin position="94"/>
        <end position="212"/>
    </location>
</feature>
<keyword evidence="1" id="KW-0812">Transmembrane</keyword>
<dbReference type="InterPro" id="IPR036938">
    <property type="entry name" value="PAP2/HPO_sf"/>
</dbReference>
<feature type="transmembrane region" description="Helical" evidence="1">
    <location>
        <begin position="156"/>
        <end position="181"/>
    </location>
</feature>
<dbReference type="Gene3D" id="1.20.144.10">
    <property type="entry name" value="Phosphatidic acid phosphatase type 2/haloperoxidase"/>
    <property type="match status" value="1"/>
</dbReference>
<name>A0A1N7PXB4_9BACT</name>
<keyword evidence="1" id="KW-1133">Transmembrane helix</keyword>
<keyword evidence="4" id="KW-1185">Reference proteome</keyword>
<feature type="transmembrane region" description="Helical" evidence="1">
    <location>
        <begin position="193"/>
        <end position="214"/>
    </location>
</feature>
<evidence type="ECO:0000313" key="4">
    <source>
        <dbReference type="Proteomes" id="UP000186917"/>
    </source>
</evidence>
<dbReference type="SUPFAM" id="SSF48317">
    <property type="entry name" value="Acid phosphatase/Vanadium-dependent haloperoxidase"/>
    <property type="match status" value="1"/>
</dbReference>
<protein>
    <submittedName>
        <fullName evidence="3">Membrane-associated phospholipid phosphatase</fullName>
    </submittedName>
</protein>
<dbReference type="RefSeq" id="WP_144264042.1">
    <property type="nucleotide sequence ID" value="NZ_AP017422.1"/>
</dbReference>
<proteinExistence type="predicted"/>
<evidence type="ECO:0000259" key="2">
    <source>
        <dbReference type="SMART" id="SM00014"/>
    </source>
</evidence>
<organism evidence="3 4">
    <name type="scientific">Filimonas lacunae</name>
    <dbReference type="NCBI Taxonomy" id="477680"/>
    <lineage>
        <taxon>Bacteria</taxon>
        <taxon>Pseudomonadati</taxon>
        <taxon>Bacteroidota</taxon>
        <taxon>Chitinophagia</taxon>
        <taxon>Chitinophagales</taxon>
        <taxon>Chitinophagaceae</taxon>
        <taxon>Filimonas</taxon>
    </lineage>
</organism>
<keyword evidence="1" id="KW-0472">Membrane</keyword>